<feature type="region of interest" description="Disordered" evidence="1">
    <location>
        <begin position="103"/>
        <end position="123"/>
    </location>
</feature>
<keyword evidence="3" id="KW-1185">Reference proteome</keyword>
<feature type="compositionally biased region" description="Low complexity" evidence="1">
    <location>
        <begin position="112"/>
        <end position="123"/>
    </location>
</feature>
<dbReference type="EMBL" id="CAIIXF020000004">
    <property type="protein sequence ID" value="CAH1782121.1"/>
    <property type="molecule type" value="Genomic_DNA"/>
</dbReference>
<protein>
    <submittedName>
        <fullName evidence="2">Uncharacterized protein</fullName>
    </submittedName>
</protein>
<reference evidence="2" key="1">
    <citation type="submission" date="2022-03" db="EMBL/GenBank/DDBJ databases">
        <authorList>
            <person name="Martin C."/>
        </authorList>
    </citation>
    <scope>NUCLEOTIDE SEQUENCE</scope>
</reference>
<gene>
    <name evidence="2" type="ORF">OFUS_LOCUS8600</name>
</gene>
<accession>A0A8S4NM80</accession>
<sequence>GCGILFSQSVIQDMNFLLCKLPLCFPDDTYFGALMEVLGVSATGCNKYVLRFSDTHEARLGQDPRNAAMVIPGGTTLVHYCNVSHPTNVQKLLWKDYLNRGSPISPNPNTPKPNTLKPITLKH</sequence>
<dbReference type="Proteomes" id="UP000749559">
    <property type="component" value="Unassembled WGS sequence"/>
</dbReference>
<feature type="non-terminal residue" evidence="2">
    <location>
        <position position="1"/>
    </location>
</feature>
<organism evidence="2 3">
    <name type="scientific">Owenia fusiformis</name>
    <name type="common">Polychaete worm</name>
    <dbReference type="NCBI Taxonomy" id="6347"/>
    <lineage>
        <taxon>Eukaryota</taxon>
        <taxon>Metazoa</taxon>
        <taxon>Spiralia</taxon>
        <taxon>Lophotrochozoa</taxon>
        <taxon>Annelida</taxon>
        <taxon>Polychaeta</taxon>
        <taxon>Sedentaria</taxon>
        <taxon>Canalipalpata</taxon>
        <taxon>Sabellida</taxon>
        <taxon>Oweniida</taxon>
        <taxon>Oweniidae</taxon>
        <taxon>Owenia</taxon>
    </lineage>
</organism>
<evidence type="ECO:0000313" key="3">
    <source>
        <dbReference type="Proteomes" id="UP000749559"/>
    </source>
</evidence>
<comment type="caution">
    <text evidence="2">The sequence shown here is derived from an EMBL/GenBank/DDBJ whole genome shotgun (WGS) entry which is preliminary data.</text>
</comment>
<evidence type="ECO:0000256" key="1">
    <source>
        <dbReference type="SAM" id="MobiDB-lite"/>
    </source>
</evidence>
<name>A0A8S4NM80_OWEFU</name>
<proteinExistence type="predicted"/>
<dbReference type="AlphaFoldDB" id="A0A8S4NM80"/>
<evidence type="ECO:0000313" key="2">
    <source>
        <dbReference type="EMBL" id="CAH1782121.1"/>
    </source>
</evidence>